<dbReference type="Gene3D" id="2.20.230.10">
    <property type="entry name" value="Resuscitation-promoting factor rpfb"/>
    <property type="match status" value="2"/>
</dbReference>
<keyword evidence="1 5" id="KW-0732">Signal</keyword>
<dbReference type="AlphaFoldDB" id="A0A133XR99"/>
<organism evidence="8 9">
    <name type="scientific">Aerococcus christensenii</name>
    <dbReference type="NCBI Taxonomy" id="87541"/>
    <lineage>
        <taxon>Bacteria</taxon>
        <taxon>Bacillati</taxon>
        <taxon>Bacillota</taxon>
        <taxon>Bacilli</taxon>
        <taxon>Lactobacillales</taxon>
        <taxon>Aerococcaceae</taxon>
        <taxon>Aerococcus</taxon>
    </lineage>
</organism>
<sequence>MNKKQKKVLKRAMACSLALGSGGAIVLPPSKAIVYAAVTMKTVGPASNPHRPSNFPQNGELERLILWEQPRDDSPEVEVRGISGAEKHQLTEPPRSQHAQDHCGDGPDEIYRSFQDKGGVGVDFPLSSLSSSSEITFNYTNVGAYRGRPVDCKVTFHDLQPFGKEQTGRIKASNSMGRGWLAAGLASWQTKLEFYQNGNPVYLNQAKSLFTITSLNPDKNTSDGEKVAYPQAVDGVGYVTSDTILSTNGDYFQGDFKKGSDEPGDPNRWVDDLFDPTFAKGSVSFEADPSRPYHNFWFKPYEEYDQMFMWFTIKTDAIWEKPHDGTLTRHWKERQPLPNDSSRRFNPNLPVGTEKVIRDGAEGYRERIWTETVYPDGNVTRDVTPWENHPGSDRLVEFGPARRSKSESKDISYQTIRRPNPKMKNHTEKVVQRGRLGHQERKLTWLVNPETEEKVPGSEKGGNWVTTQEKQDEIIEYGVPHPPKIWGVHPTMISDGERLNLMHGISADDFDDGDLSDRIKMSGEVDYSKDGSYPITYTVTDSDGDKDTVVTNVIVKRFPVEEMIRNLKNIYNNLQENINKLPDQVREKVKNRLKPQLDEIGKAIKDLENTDHVQRQQFDDLIKRIAAVEKEIAGLKEEDKRLEGEIGDVEKSFNAMKDHVNKIEEQINKHYNWLESLEKRVKRLEEHTTKTMSRVENLKDKLDNYEKNMDQASSRYRALLKDLKEAIDTNQSTLKDYQDTLGHIGKDISQQTDQLDQVEQHLEEMDKHLDQITPQVDDQGKQLDALMDRFKPFDQGLADAQTHITRLEEQTKRLKDQLGALTDQETQEAQALKDKIQTNLQALTTLKQHYEDLEGKVFTHDDDFKHAQEDLQRLNDQLKGLDEDVQKQGEALDSLTQRIESSEDTFEKIKETLIRKEEQAKALDKQVQDLDGRFGVDKATLIKQLEKAKKSLDQAKDLLNQADQEDKDQQQQMKADQARVKQAKALLDEAGKTLDQEKETLDQIDQSLHQTKEGVGKLHDQILKAEKKKDLLAQLIEQTFGDQDLKALTQTAQETHKQLEELQNQTSALKPIADKGKTQNELLKETINTVTKATQAMQENIANYLSHESEMNQRTDQSGEKILKAKEIFLSLQKDLDAIEQSKDQANEGLNQLQSANDKIQDQAAPTLMNKLINAVTKPFEDFKKAQALQAQEDLPKAEQAVAKPGEKKEGKDKSLDRSNEGKGKSMPKTGLRNPIYLLLSGLAVVIASGILYLKGTFKKKEDQSKK</sequence>
<dbReference type="InterPro" id="IPR011098">
    <property type="entry name" value="G5_dom"/>
</dbReference>
<protein>
    <submittedName>
        <fullName evidence="8">LPXTG-motif protein cell wall anchor domain protein</fullName>
    </submittedName>
</protein>
<feature type="region of interest" description="Disordered" evidence="3">
    <location>
        <begin position="1189"/>
        <end position="1230"/>
    </location>
</feature>
<feature type="domain" description="T-SNARE coiled-coil homology" evidence="6">
    <location>
        <begin position="963"/>
        <end position="1025"/>
    </location>
</feature>
<dbReference type="PATRIC" id="fig|87541.4.peg.1661"/>
<dbReference type="SUPFAM" id="SSF57997">
    <property type="entry name" value="Tropomyosin"/>
    <property type="match status" value="2"/>
</dbReference>
<proteinExistence type="predicted"/>
<feature type="compositionally biased region" description="Basic and acidic residues" evidence="3">
    <location>
        <begin position="1205"/>
        <end position="1224"/>
    </location>
</feature>
<evidence type="ECO:0000259" key="7">
    <source>
        <dbReference type="PROSITE" id="PS51109"/>
    </source>
</evidence>
<keyword evidence="2" id="KW-0175">Coiled coil</keyword>
<dbReference type="InterPro" id="IPR000727">
    <property type="entry name" value="T_SNARE_dom"/>
</dbReference>
<dbReference type="InterPro" id="IPR032179">
    <property type="entry name" value="Cry22Aa_Ig-like"/>
</dbReference>
<feature type="coiled-coil region" evidence="2">
    <location>
        <begin position="797"/>
        <end position="824"/>
    </location>
</feature>
<dbReference type="Pfam" id="PF16403">
    <property type="entry name" value="Bact_surface_Ig-like"/>
    <property type="match status" value="1"/>
</dbReference>
<dbReference type="SMART" id="SM01208">
    <property type="entry name" value="G5"/>
    <property type="match status" value="2"/>
</dbReference>
<evidence type="ECO:0000256" key="3">
    <source>
        <dbReference type="SAM" id="MobiDB-lite"/>
    </source>
</evidence>
<dbReference type="Pfam" id="PF07501">
    <property type="entry name" value="G5"/>
    <property type="match status" value="2"/>
</dbReference>
<dbReference type="PROSITE" id="PS50192">
    <property type="entry name" value="T_SNARE"/>
    <property type="match status" value="2"/>
</dbReference>
<feature type="signal peptide" evidence="5">
    <location>
        <begin position="1"/>
        <end position="26"/>
    </location>
</feature>
<evidence type="ECO:0000256" key="4">
    <source>
        <dbReference type="SAM" id="Phobius"/>
    </source>
</evidence>
<dbReference type="RefSeq" id="WP_060937327.1">
    <property type="nucleotide sequence ID" value="NZ_KQ959336.1"/>
</dbReference>
<feature type="compositionally biased region" description="Basic and acidic residues" evidence="3">
    <location>
        <begin position="425"/>
        <end position="435"/>
    </location>
</feature>
<evidence type="ECO:0000313" key="9">
    <source>
        <dbReference type="Proteomes" id="UP000070422"/>
    </source>
</evidence>
<feature type="domain" description="G5" evidence="7">
    <location>
        <begin position="323"/>
        <end position="402"/>
    </location>
</feature>
<feature type="region of interest" description="Disordered" evidence="3">
    <location>
        <begin position="85"/>
        <end position="110"/>
    </location>
</feature>
<dbReference type="OrthoDB" id="197688at2"/>
<dbReference type="Proteomes" id="UP000070422">
    <property type="component" value="Unassembled WGS sequence"/>
</dbReference>
<keyword evidence="4" id="KW-1133">Transmembrane helix</keyword>
<keyword evidence="4" id="KW-0472">Membrane</keyword>
<feature type="transmembrane region" description="Helical" evidence="4">
    <location>
        <begin position="1236"/>
        <end position="1254"/>
    </location>
</feature>
<evidence type="ECO:0000256" key="2">
    <source>
        <dbReference type="SAM" id="Coils"/>
    </source>
</evidence>
<evidence type="ECO:0000256" key="5">
    <source>
        <dbReference type="SAM" id="SignalP"/>
    </source>
</evidence>
<evidence type="ECO:0000313" key="8">
    <source>
        <dbReference type="EMBL" id="KXB33452.1"/>
    </source>
</evidence>
<dbReference type="PROSITE" id="PS51109">
    <property type="entry name" value="G5"/>
    <property type="match status" value="1"/>
</dbReference>
<dbReference type="EMBL" id="LSCQ01000097">
    <property type="protein sequence ID" value="KXB33452.1"/>
    <property type="molecule type" value="Genomic_DNA"/>
</dbReference>
<dbReference type="Gene3D" id="1.10.287.1490">
    <property type="match status" value="2"/>
</dbReference>
<evidence type="ECO:0000256" key="1">
    <source>
        <dbReference type="ARBA" id="ARBA00022729"/>
    </source>
</evidence>
<evidence type="ECO:0000259" key="6">
    <source>
        <dbReference type="PROSITE" id="PS50192"/>
    </source>
</evidence>
<gene>
    <name evidence="8" type="ORF">HMPREF3187_01684</name>
</gene>
<dbReference type="InterPro" id="IPR013783">
    <property type="entry name" value="Ig-like_fold"/>
</dbReference>
<feature type="region of interest" description="Disordered" evidence="3">
    <location>
        <begin position="381"/>
        <end position="435"/>
    </location>
</feature>
<feature type="coiled-coil region" evidence="2">
    <location>
        <begin position="618"/>
        <end position="768"/>
    </location>
</feature>
<reference evidence="8 9" key="1">
    <citation type="submission" date="2016-01" db="EMBL/GenBank/DDBJ databases">
        <authorList>
            <person name="Oliw E.H."/>
        </authorList>
    </citation>
    <scope>NUCLEOTIDE SEQUENCE [LARGE SCALE GENOMIC DNA]</scope>
    <source>
        <strain evidence="8 9">KA00635</strain>
    </source>
</reference>
<name>A0A133XR99_9LACT</name>
<keyword evidence="4" id="KW-0812">Transmembrane</keyword>
<feature type="coiled-coil region" evidence="2">
    <location>
        <begin position="1136"/>
        <end position="1163"/>
    </location>
</feature>
<feature type="domain" description="T-SNARE coiled-coil homology" evidence="6">
    <location>
        <begin position="745"/>
        <end position="807"/>
    </location>
</feature>
<feature type="compositionally biased region" description="Basic and acidic residues" evidence="3">
    <location>
        <begin position="98"/>
        <end position="110"/>
    </location>
</feature>
<feature type="chain" id="PRO_5039618312" evidence="5">
    <location>
        <begin position="27"/>
        <end position="1267"/>
    </location>
</feature>
<dbReference type="Gene3D" id="2.60.40.10">
    <property type="entry name" value="Immunoglobulins"/>
    <property type="match status" value="1"/>
</dbReference>
<dbReference type="PANTHER" id="PTHR18937">
    <property type="entry name" value="STRUCTURAL MAINTENANCE OF CHROMOSOMES SMC FAMILY MEMBER"/>
    <property type="match status" value="1"/>
</dbReference>
<accession>A0A133XR99</accession>
<comment type="caution">
    <text evidence="8">The sequence shown here is derived from an EMBL/GenBank/DDBJ whole genome shotgun (WGS) entry which is preliminary data.</text>
</comment>
<feature type="coiled-coil region" evidence="2">
    <location>
        <begin position="864"/>
        <end position="1007"/>
    </location>
</feature>